<keyword evidence="1" id="KW-0464">Manganese</keyword>
<dbReference type="InterPro" id="IPR036264">
    <property type="entry name" value="Bact_exopeptidase_dim_dom"/>
</dbReference>
<dbReference type="AlphaFoldDB" id="A0A5N6KU59"/>
<feature type="domain" description="Peptidase M20 dimerisation" evidence="2">
    <location>
        <begin position="201"/>
        <end position="298"/>
    </location>
</feature>
<dbReference type="PIRSF" id="PIRSF005962">
    <property type="entry name" value="Pept_M20D_amidohydro"/>
    <property type="match status" value="1"/>
</dbReference>
<dbReference type="NCBIfam" id="TIGR01891">
    <property type="entry name" value="amidohydrolases"/>
    <property type="match status" value="1"/>
</dbReference>
<dbReference type="Pfam" id="PF07687">
    <property type="entry name" value="M20_dimer"/>
    <property type="match status" value="1"/>
</dbReference>
<gene>
    <name evidence="3" type="ORF">FH972_022985</name>
</gene>
<sequence>MTLSAIISKHYPATDYEALYKHFHANPELSFCEHETADTIAAKLSAIFSDSSDFTIATGIGGTGIAAVLKNGTGRIVALRADTDALPVREQTGLPYASTKRMKDFEGNEQPVMHACGHDYHMTSLIATAELLYSARDAWSGTLVLIFQPAEEKGKGAQAMVDDGLYTKHKTPIPDVVLGAHVMPSRTGSIGMRKGIMASSADSYRVTFHGHGGHASQPHLGMDPVMMAAYAATRLNGIIAREIEASQMATLTVPVIKAGEAENVIPDTAEMKLDIRAYDDGVRKQLNEGMKRVVKAEAIAAGAAQEPTIDTIRTFPITFNDHATTEKLEAAFEEHFGNNYDSGPQLQGSEDFPILATSVNRPSCFFVYGGTEAALYDSKEKDGKLKELPINHSAKFAPVIQPTLKTAIEGLSVAALTWLANSD</sequence>
<dbReference type="OrthoDB" id="6119954at2759"/>
<evidence type="ECO:0000313" key="4">
    <source>
        <dbReference type="Proteomes" id="UP000327013"/>
    </source>
</evidence>
<evidence type="ECO:0000313" key="3">
    <source>
        <dbReference type="EMBL" id="KAB8345932.1"/>
    </source>
</evidence>
<reference evidence="3 4" key="1">
    <citation type="submission" date="2019-06" db="EMBL/GenBank/DDBJ databases">
        <title>A chromosomal-level reference genome of Carpinus fangiana (Coryloideae, Betulaceae).</title>
        <authorList>
            <person name="Yang X."/>
            <person name="Wang Z."/>
            <person name="Zhang L."/>
            <person name="Hao G."/>
            <person name="Liu J."/>
            <person name="Yang Y."/>
        </authorList>
    </citation>
    <scope>NUCLEOTIDE SEQUENCE [LARGE SCALE GENOMIC DNA]</scope>
    <source>
        <strain evidence="3">Cfa_2016G</strain>
        <tissue evidence="3">Leaf</tissue>
    </source>
</reference>
<name>A0A5N6KU59_9ROSI</name>
<evidence type="ECO:0000259" key="2">
    <source>
        <dbReference type="Pfam" id="PF07687"/>
    </source>
</evidence>
<evidence type="ECO:0000256" key="1">
    <source>
        <dbReference type="PIRSR" id="PIRSR005962-1"/>
    </source>
</evidence>
<dbReference type="InterPro" id="IPR011650">
    <property type="entry name" value="Peptidase_M20_dimer"/>
</dbReference>
<dbReference type="SUPFAM" id="SSF55031">
    <property type="entry name" value="Bacterial exopeptidase dimerisation domain"/>
    <property type="match status" value="1"/>
</dbReference>
<organism evidence="3 4">
    <name type="scientific">Carpinus fangiana</name>
    <dbReference type="NCBI Taxonomy" id="176857"/>
    <lineage>
        <taxon>Eukaryota</taxon>
        <taxon>Viridiplantae</taxon>
        <taxon>Streptophyta</taxon>
        <taxon>Embryophyta</taxon>
        <taxon>Tracheophyta</taxon>
        <taxon>Spermatophyta</taxon>
        <taxon>Magnoliopsida</taxon>
        <taxon>eudicotyledons</taxon>
        <taxon>Gunneridae</taxon>
        <taxon>Pentapetalae</taxon>
        <taxon>rosids</taxon>
        <taxon>fabids</taxon>
        <taxon>Fagales</taxon>
        <taxon>Betulaceae</taxon>
        <taxon>Carpinus</taxon>
    </lineage>
</organism>
<dbReference type="EMBL" id="VIBQ01000013">
    <property type="protein sequence ID" value="KAB8345932.1"/>
    <property type="molecule type" value="Genomic_DNA"/>
</dbReference>
<dbReference type="PANTHER" id="PTHR11014:SF63">
    <property type="entry name" value="METALLOPEPTIDASE, PUTATIVE (AFU_ORTHOLOGUE AFUA_6G09600)-RELATED"/>
    <property type="match status" value="1"/>
</dbReference>
<dbReference type="Proteomes" id="UP000327013">
    <property type="component" value="Unassembled WGS sequence"/>
</dbReference>
<feature type="binding site" evidence="1">
    <location>
        <position position="116"/>
    </location>
    <ligand>
        <name>Mn(2+)</name>
        <dbReference type="ChEBI" id="CHEBI:29035"/>
        <label>2</label>
    </ligand>
</feature>
<comment type="cofactor">
    <cofactor evidence="1">
        <name>Mn(2+)</name>
        <dbReference type="ChEBI" id="CHEBI:29035"/>
    </cofactor>
    <text evidence="1">The Mn(2+) ion enhances activity.</text>
</comment>
<dbReference type="GO" id="GO:0046872">
    <property type="term" value="F:metal ion binding"/>
    <property type="evidence" value="ECO:0007669"/>
    <property type="project" value="UniProtKB-KW"/>
</dbReference>
<dbReference type="InterPro" id="IPR002933">
    <property type="entry name" value="Peptidase_M20"/>
</dbReference>
<dbReference type="Gene3D" id="3.40.630.10">
    <property type="entry name" value="Zn peptidases"/>
    <property type="match status" value="1"/>
</dbReference>
<dbReference type="InterPro" id="IPR017439">
    <property type="entry name" value="Amidohydrolase"/>
</dbReference>
<feature type="binding site" evidence="1">
    <location>
        <position position="181"/>
    </location>
    <ligand>
        <name>Mn(2+)</name>
        <dbReference type="ChEBI" id="CHEBI:29035"/>
        <label>2</label>
    </ligand>
</feature>
<proteinExistence type="predicted"/>
<comment type="caution">
    <text evidence="3">The sequence shown here is derived from an EMBL/GenBank/DDBJ whole genome shotgun (WGS) entry which is preliminary data.</text>
</comment>
<dbReference type="PANTHER" id="PTHR11014">
    <property type="entry name" value="PEPTIDASE M20 FAMILY MEMBER"/>
    <property type="match status" value="1"/>
</dbReference>
<dbReference type="SUPFAM" id="SSF53187">
    <property type="entry name" value="Zn-dependent exopeptidases"/>
    <property type="match status" value="1"/>
</dbReference>
<keyword evidence="1" id="KW-0479">Metal-binding</keyword>
<feature type="binding site" evidence="1">
    <location>
        <position position="152"/>
    </location>
    <ligand>
        <name>Mn(2+)</name>
        <dbReference type="ChEBI" id="CHEBI:29035"/>
        <label>2</label>
    </ligand>
</feature>
<protein>
    <recommendedName>
        <fullName evidence="2">Peptidase M20 dimerisation domain-containing protein</fullName>
    </recommendedName>
</protein>
<feature type="binding site" evidence="1">
    <location>
        <position position="118"/>
    </location>
    <ligand>
        <name>Mn(2+)</name>
        <dbReference type="ChEBI" id="CHEBI:29035"/>
        <label>2</label>
    </ligand>
</feature>
<dbReference type="Pfam" id="PF01546">
    <property type="entry name" value="Peptidase_M20"/>
    <property type="match status" value="1"/>
</dbReference>
<accession>A0A5N6KU59</accession>
<dbReference type="GO" id="GO:0016787">
    <property type="term" value="F:hydrolase activity"/>
    <property type="evidence" value="ECO:0007669"/>
    <property type="project" value="InterPro"/>
</dbReference>
<keyword evidence="4" id="KW-1185">Reference proteome</keyword>
<dbReference type="Gene3D" id="3.30.70.360">
    <property type="match status" value="1"/>
</dbReference>